<name>A0A316UI28_9BASI</name>
<reference evidence="6 7" key="1">
    <citation type="journal article" date="2018" name="Mol. Biol. Evol.">
        <title>Broad Genomic Sampling Reveals a Smut Pathogenic Ancestry of the Fungal Clade Ustilaginomycotina.</title>
        <authorList>
            <person name="Kijpornyongpan T."/>
            <person name="Mondo S.J."/>
            <person name="Barry K."/>
            <person name="Sandor L."/>
            <person name="Lee J."/>
            <person name="Lipzen A."/>
            <person name="Pangilinan J."/>
            <person name="LaButti K."/>
            <person name="Hainaut M."/>
            <person name="Henrissat B."/>
            <person name="Grigoriev I.V."/>
            <person name="Spatafora J.W."/>
            <person name="Aime M.C."/>
        </authorList>
    </citation>
    <scope>NUCLEOTIDE SEQUENCE [LARGE SCALE GENOMIC DNA]</scope>
    <source>
        <strain evidence="6 7">MCA 4718</strain>
    </source>
</reference>
<protein>
    <recommendedName>
        <fullName evidence="5">Protein kinase domain-containing protein</fullName>
    </recommendedName>
</protein>
<dbReference type="InterPro" id="IPR011009">
    <property type="entry name" value="Kinase-like_dom_sf"/>
</dbReference>
<dbReference type="GO" id="GO:0005524">
    <property type="term" value="F:ATP binding"/>
    <property type="evidence" value="ECO:0007669"/>
    <property type="project" value="UniProtKB-KW"/>
</dbReference>
<feature type="compositionally biased region" description="Basic and acidic residues" evidence="4">
    <location>
        <begin position="816"/>
        <end position="848"/>
    </location>
</feature>
<evidence type="ECO:0000259" key="5">
    <source>
        <dbReference type="PROSITE" id="PS50011"/>
    </source>
</evidence>
<sequence length="1325" mass="141446">MPLLEGVQSSSPAHHYYAGSVAHNTGPNAIAGPSGSGMNISPAHMPPSPKRYSHQYPASQQGLAGPSNGQQNSHAQQLPHHHHPTTQHLQQLQQQQQQYQQLPPMLDAMRDSNGYGMASSSQQAGASSGRKHSDASSSRYDPNAQQQENRQGSHMHGGSNTYQSRSNASASLTVPVSGAPVPTTAASLMREGPRDFTIIKAAGDGSFGTVSLADWKSPLPSGTMLSPMQHPTTRPEYVGKRLVAIKRMKKPFKSWNDCLKLKELKSLLDIPHHSNIIPLYDAFLDPSTKELHFVFECMEGNLYQLTKSRKGRPLAGGLVASIFKQIIYGLHHIHEHGYFHRDMKPENLLITTTGLDDYPAFQSDPRSVIASERDVIVIVKLADFGLARETASEPPYTEYVSTRWYRAPEVLLRSKDYSNPVDLWALGTILAELVNLKPLFPGDSEVDQILQICEVLGDPFTDYGTDSRGRIRGGGSWEGGMHMAAGVGFQWPKVAPVKFSSLFSSRVPIELIDCIEDLLRYDPAVRFTTLHCMRHPYLLSVAPRLQPSKESLATTVATKASIPPSVAVDPTAARQGMPPSHSNMPPSARPAFGEASSAVANSGLQQQQTVPLQRLPFYRPQQETSGDGHMGKALRQDDSSGAQPRHIHDPSSLALRDQYQPHPHSLDREPQPQLDAMNKDYNAGGQQNHVPSYSTNAETSAASARMDEASVGGRPTERRKGWGMTLSSVFSGNHSNTSTGIGANNAGYPQGLDPSGGLQSRKPSYSGVTPSENTLAPMTGGFGALGGMATASQIQPSQSGPGEVDPKFAQVGAPPDPKKAKKEAERVAKQNEKAKRQAQEKAARDRARAVMQKRNQIMSASDGREQVEWLSNGLGAAGDKGKAKQTNILANNGTLSPLESPRSAQPASGLGLPSIGPNGLLNPSQSNMSLFQQQYRSPTTSLAPQYSPGGPSARPFHSPTGPYSQMIMGAMRGAPRPGSVASYATNESDPGPYGGSRRLMAGHPGLNQRQGSASSLSSGLDTLAHSTGSYRFFVGSNDSLNRNEDVGSIHSLDSQLVSNMEAMTAAERTTGLRSSSPGAPHSHGIVAGGSNRPSSRQGRSTRSRASSIQRAGSASPLHHTSAPRFHPYGGGQGNNSISGPSPTGHHIPLSATSAQPPPLPSSPPSRTSSSQSYYSQFPLPPFNTEEDRRRGSRPKALRRPSSTSAPRPYLNSRGEVTTPGGVPYHPQHAMPYSASFSSGGDAQSAEQQQLVSNDHGHGNQSGGARVSIGAPNAGQWAAVPSHSVNPMWGSKGGQGLSTRLPPFSSLIAVAPEEDSDMTDGSGAPR</sequence>
<dbReference type="PROSITE" id="PS00108">
    <property type="entry name" value="PROTEIN_KINASE_ST"/>
    <property type="match status" value="1"/>
</dbReference>
<feature type="region of interest" description="Disordered" evidence="4">
    <location>
        <begin position="892"/>
        <end position="1021"/>
    </location>
</feature>
<feature type="compositionally biased region" description="Polar residues" evidence="4">
    <location>
        <begin position="1234"/>
        <end position="1252"/>
    </location>
</feature>
<evidence type="ECO:0000313" key="6">
    <source>
        <dbReference type="EMBL" id="PWN23583.1"/>
    </source>
</evidence>
<dbReference type="PANTHER" id="PTHR24055">
    <property type="entry name" value="MITOGEN-ACTIVATED PROTEIN KINASE"/>
    <property type="match status" value="1"/>
</dbReference>
<feature type="domain" description="Protein kinase" evidence="5">
    <location>
        <begin position="196"/>
        <end position="538"/>
    </location>
</feature>
<keyword evidence="3" id="KW-0067">ATP-binding</keyword>
<feature type="compositionally biased region" description="Polar residues" evidence="4">
    <location>
        <begin position="892"/>
        <end position="906"/>
    </location>
</feature>
<dbReference type="EMBL" id="KZ819321">
    <property type="protein sequence ID" value="PWN23583.1"/>
    <property type="molecule type" value="Genomic_DNA"/>
</dbReference>
<organism evidence="6 7">
    <name type="scientific">Pseudomicrostroma glucosiphilum</name>
    <dbReference type="NCBI Taxonomy" id="1684307"/>
    <lineage>
        <taxon>Eukaryota</taxon>
        <taxon>Fungi</taxon>
        <taxon>Dikarya</taxon>
        <taxon>Basidiomycota</taxon>
        <taxon>Ustilaginomycotina</taxon>
        <taxon>Exobasidiomycetes</taxon>
        <taxon>Microstromatales</taxon>
        <taxon>Microstromatales incertae sedis</taxon>
        <taxon>Pseudomicrostroma</taxon>
    </lineage>
</organism>
<feature type="compositionally biased region" description="Low complexity" evidence="4">
    <location>
        <begin position="118"/>
        <end position="128"/>
    </location>
</feature>
<keyword evidence="1" id="KW-0418">Kinase</keyword>
<dbReference type="Proteomes" id="UP000245942">
    <property type="component" value="Unassembled WGS sequence"/>
</dbReference>
<accession>A0A316UI28</accession>
<gene>
    <name evidence="6" type="ORF">BCV69DRAFT_279516</name>
</gene>
<evidence type="ECO:0000256" key="1">
    <source>
        <dbReference type="ARBA" id="ARBA00022527"/>
    </source>
</evidence>
<feature type="compositionally biased region" description="Polar residues" evidence="4">
    <location>
        <begin position="757"/>
        <end position="770"/>
    </location>
</feature>
<feature type="compositionally biased region" description="Low complexity" evidence="4">
    <location>
        <begin position="1164"/>
        <end position="1177"/>
    </location>
</feature>
<dbReference type="PROSITE" id="PS50011">
    <property type="entry name" value="PROTEIN_KINASE_DOM"/>
    <property type="match status" value="1"/>
</dbReference>
<dbReference type="InterPro" id="IPR008271">
    <property type="entry name" value="Ser/Thr_kinase_AS"/>
</dbReference>
<feature type="region of interest" description="Disordered" evidence="4">
    <location>
        <begin position="792"/>
        <end position="864"/>
    </location>
</feature>
<feature type="compositionally biased region" description="Polar residues" evidence="4">
    <location>
        <begin position="1007"/>
        <end position="1021"/>
    </location>
</feature>
<feature type="region of interest" description="Disordered" evidence="4">
    <location>
        <begin position="743"/>
        <end position="770"/>
    </location>
</feature>
<evidence type="ECO:0000256" key="3">
    <source>
        <dbReference type="ARBA" id="ARBA00022840"/>
    </source>
</evidence>
<feature type="compositionally biased region" description="Polar residues" evidence="4">
    <location>
        <begin position="1091"/>
        <end position="1112"/>
    </location>
</feature>
<feature type="compositionally biased region" description="Polar residues" evidence="4">
    <location>
        <begin position="135"/>
        <end position="174"/>
    </location>
</feature>
<evidence type="ECO:0000256" key="4">
    <source>
        <dbReference type="SAM" id="MobiDB-lite"/>
    </source>
</evidence>
<feature type="region of interest" description="Disordered" evidence="4">
    <location>
        <begin position="620"/>
        <end position="720"/>
    </location>
</feature>
<feature type="compositionally biased region" description="Low complexity" evidence="4">
    <location>
        <begin position="86"/>
        <end position="104"/>
    </location>
</feature>
<dbReference type="InterPro" id="IPR050117">
    <property type="entry name" value="MAPK"/>
</dbReference>
<feature type="compositionally biased region" description="Polar residues" evidence="4">
    <location>
        <begin position="56"/>
        <end position="75"/>
    </location>
</feature>
<dbReference type="Gene3D" id="1.10.510.10">
    <property type="entry name" value="Transferase(Phosphotransferase) domain 1"/>
    <property type="match status" value="1"/>
</dbReference>
<dbReference type="CDD" id="cd07830">
    <property type="entry name" value="STKc_MAK_like"/>
    <property type="match status" value="1"/>
</dbReference>
<dbReference type="OrthoDB" id="2158884at2759"/>
<feature type="region of interest" description="Disordered" evidence="4">
    <location>
        <begin position="28"/>
        <end position="186"/>
    </location>
</feature>
<dbReference type="SMART" id="SM00220">
    <property type="entry name" value="S_TKc"/>
    <property type="match status" value="1"/>
</dbReference>
<evidence type="ECO:0000313" key="7">
    <source>
        <dbReference type="Proteomes" id="UP000245942"/>
    </source>
</evidence>
<feature type="region of interest" description="Disordered" evidence="4">
    <location>
        <begin position="565"/>
        <end position="595"/>
    </location>
</feature>
<dbReference type="GO" id="GO:0004674">
    <property type="term" value="F:protein serine/threonine kinase activity"/>
    <property type="evidence" value="ECO:0007669"/>
    <property type="project" value="UniProtKB-KW"/>
</dbReference>
<proteinExistence type="predicted"/>
<dbReference type="InterPro" id="IPR000719">
    <property type="entry name" value="Prot_kinase_dom"/>
</dbReference>
<dbReference type="GeneID" id="37013013"/>
<dbReference type="Pfam" id="PF00069">
    <property type="entry name" value="Pkinase"/>
    <property type="match status" value="1"/>
</dbReference>
<feature type="compositionally biased region" description="Polar residues" evidence="4">
    <location>
        <begin position="684"/>
        <end position="702"/>
    </location>
</feature>
<dbReference type="STRING" id="1684307.A0A316UI28"/>
<feature type="region of interest" description="Disordered" evidence="4">
    <location>
        <begin position="1066"/>
        <end position="1261"/>
    </location>
</feature>
<dbReference type="RefSeq" id="XP_025350743.1">
    <property type="nucleotide sequence ID" value="XM_025491279.1"/>
</dbReference>
<evidence type="ECO:0000256" key="2">
    <source>
        <dbReference type="ARBA" id="ARBA00022741"/>
    </source>
</evidence>
<keyword evidence="7" id="KW-1185">Reference proteome</keyword>
<feature type="compositionally biased region" description="Polar residues" evidence="4">
    <location>
        <begin position="921"/>
        <end position="944"/>
    </location>
</feature>
<keyword evidence="2" id="KW-0547">Nucleotide-binding</keyword>
<dbReference type="Gene3D" id="3.30.200.20">
    <property type="entry name" value="Phosphorylase Kinase, domain 1"/>
    <property type="match status" value="1"/>
</dbReference>
<dbReference type="SUPFAM" id="SSF56112">
    <property type="entry name" value="Protein kinase-like (PK-like)"/>
    <property type="match status" value="1"/>
</dbReference>
<keyword evidence="1" id="KW-0723">Serine/threonine-protein kinase</keyword>
<keyword evidence="1" id="KW-0808">Transferase</keyword>